<dbReference type="EMBL" id="AAMD01000043">
    <property type="protein sequence ID" value="EAU66957.1"/>
    <property type="molecule type" value="Genomic_DNA"/>
</dbReference>
<feature type="compositionally biased region" description="Low complexity" evidence="9">
    <location>
        <begin position="80"/>
        <end position="100"/>
    </location>
</feature>
<dbReference type="GO" id="GO:1990817">
    <property type="term" value="F:poly(A) RNA polymerase activity"/>
    <property type="evidence" value="ECO:0007669"/>
    <property type="project" value="UniProtKB-UniRule"/>
</dbReference>
<dbReference type="Gene3D" id="1.10.3090.10">
    <property type="entry name" value="cca-adding enzyme, domain 2"/>
    <property type="match status" value="1"/>
</dbReference>
<dbReference type="PANTHER" id="PTHR43051">
    <property type="entry name" value="POLYNUCLEOTIDE ADENYLYLTRANSFERASE FAMILY PROTEIN"/>
    <property type="match status" value="1"/>
</dbReference>
<organism evidence="14 16">
    <name type="scientific">Stigmatella aurantiaca (strain DW4/3-1)</name>
    <dbReference type="NCBI Taxonomy" id="378806"/>
    <lineage>
        <taxon>Bacteria</taxon>
        <taxon>Pseudomonadati</taxon>
        <taxon>Myxococcota</taxon>
        <taxon>Myxococcia</taxon>
        <taxon>Myxococcales</taxon>
        <taxon>Cystobacterineae</taxon>
        <taxon>Archangiaceae</taxon>
        <taxon>Stigmatella</taxon>
    </lineage>
</organism>
<feature type="active site" evidence="7">
    <location>
        <position position="235"/>
    </location>
</feature>
<dbReference type="HOGENOM" id="CLU_015961_0_1_7"/>
<feature type="compositionally biased region" description="Low complexity" evidence="9">
    <location>
        <begin position="527"/>
        <end position="548"/>
    </location>
</feature>
<keyword evidence="1 7" id="KW-0507">mRNA processing</keyword>
<dbReference type="EC" id="2.7.7.19" evidence="7"/>
<feature type="domain" description="Poly A polymerase head" evidence="10">
    <location>
        <begin position="129"/>
        <end position="266"/>
    </location>
</feature>
<dbReference type="AlphaFoldDB" id="Q093R8"/>
<comment type="catalytic activity">
    <reaction evidence="7">
        <text>RNA(n) + ATP = RNA(n)-3'-adenine ribonucleotide + diphosphate</text>
        <dbReference type="Rhea" id="RHEA:11332"/>
        <dbReference type="Rhea" id="RHEA-COMP:14527"/>
        <dbReference type="Rhea" id="RHEA-COMP:17347"/>
        <dbReference type="ChEBI" id="CHEBI:30616"/>
        <dbReference type="ChEBI" id="CHEBI:33019"/>
        <dbReference type="ChEBI" id="CHEBI:140395"/>
        <dbReference type="ChEBI" id="CHEBI:173115"/>
        <dbReference type="EC" id="2.7.7.19"/>
    </reaction>
</comment>
<keyword evidence="3 7" id="KW-0547">Nucleotide-binding</keyword>
<dbReference type="STRING" id="378806.STAUR_3270"/>
<reference evidence="13 15" key="2">
    <citation type="journal article" date="2011" name="Mol. Biol. Evol.">
        <title>Comparative genomic analysis of fruiting body formation in Myxococcales.</title>
        <authorList>
            <person name="Huntley S."/>
            <person name="Hamann N."/>
            <person name="Wegener-Feldbrugge S."/>
            <person name="Treuner-Lange A."/>
            <person name="Kube M."/>
            <person name="Reinhardt R."/>
            <person name="Klages S."/>
            <person name="Muller R."/>
            <person name="Ronning C.M."/>
            <person name="Nierman W.C."/>
            <person name="Sogaard-Andersen L."/>
        </authorList>
    </citation>
    <scope>NUCLEOTIDE SEQUENCE [LARGE SCALE GENOMIC DNA]</scope>
    <source>
        <strain evidence="13 15">DW4/3-1</strain>
    </source>
</reference>
<evidence type="ECO:0000256" key="6">
    <source>
        <dbReference type="ARBA" id="ARBA00023163"/>
    </source>
</evidence>
<evidence type="ECO:0000256" key="1">
    <source>
        <dbReference type="ARBA" id="ARBA00022664"/>
    </source>
</evidence>
<keyword evidence="6 7" id="KW-0804">Transcription</keyword>
<dbReference type="Pfam" id="PF12626">
    <property type="entry name" value="PolyA_pol_arg_C"/>
    <property type="match status" value="1"/>
</dbReference>
<dbReference type="InterPro" id="IPR052191">
    <property type="entry name" value="tRNA_ntf/polyA_polymerase_I"/>
</dbReference>
<dbReference type="Proteomes" id="UP000032702">
    <property type="component" value="Unassembled WGS sequence"/>
</dbReference>
<feature type="domain" description="Polymerase A arginine-rich C-terminal" evidence="11">
    <location>
        <begin position="408"/>
        <end position="519"/>
    </location>
</feature>
<evidence type="ECO:0000256" key="2">
    <source>
        <dbReference type="ARBA" id="ARBA00022679"/>
    </source>
</evidence>
<dbReference type="NCBIfam" id="TIGR01942">
    <property type="entry name" value="pcnB"/>
    <property type="match status" value="1"/>
</dbReference>
<dbReference type="GO" id="GO:0005524">
    <property type="term" value="F:ATP binding"/>
    <property type="evidence" value="ECO:0007669"/>
    <property type="project" value="UniProtKB-UniRule"/>
</dbReference>
<evidence type="ECO:0000313" key="16">
    <source>
        <dbReference type="Proteomes" id="UP000032702"/>
    </source>
</evidence>
<evidence type="ECO:0000259" key="10">
    <source>
        <dbReference type="Pfam" id="PF01743"/>
    </source>
</evidence>
<evidence type="ECO:0000313" key="13">
    <source>
        <dbReference type="EMBL" id="ADO71062.1"/>
    </source>
</evidence>
<dbReference type="InterPro" id="IPR032828">
    <property type="entry name" value="PolyA_RNA-bd"/>
</dbReference>
<feature type="active site" evidence="7">
    <location>
        <position position="147"/>
    </location>
</feature>
<dbReference type="eggNOG" id="COG0617">
    <property type="taxonomic scope" value="Bacteria"/>
</dbReference>
<feature type="region of interest" description="Disordered" evidence="9">
    <location>
        <begin position="494"/>
        <end position="576"/>
    </location>
</feature>
<dbReference type="CDD" id="cd05398">
    <property type="entry name" value="NT_ClassII-CCAase"/>
    <property type="match status" value="1"/>
</dbReference>
<dbReference type="Proteomes" id="UP000001351">
    <property type="component" value="Chromosome"/>
</dbReference>
<evidence type="ECO:0000259" key="11">
    <source>
        <dbReference type="Pfam" id="PF12626"/>
    </source>
</evidence>
<dbReference type="InterPro" id="IPR010206">
    <property type="entry name" value="PolA_pol_I"/>
</dbReference>
<feature type="region of interest" description="Disordered" evidence="9">
    <location>
        <begin position="1"/>
        <end position="111"/>
    </location>
</feature>
<dbReference type="KEGG" id="sur:STAUR_3270"/>
<dbReference type="Pfam" id="PF12627">
    <property type="entry name" value="PolyA_pol_RNAbd"/>
    <property type="match status" value="1"/>
</dbReference>
<dbReference type="PANTHER" id="PTHR43051:SF1">
    <property type="entry name" value="POLYNUCLEOTIDE ADENYLYLTRANSFERASE FAMILY PROTEIN"/>
    <property type="match status" value="1"/>
</dbReference>
<evidence type="ECO:0000256" key="9">
    <source>
        <dbReference type="SAM" id="MobiDB-lite"/>
    </source>
</evidence>
<evidence type="ECO:0000256" key="4">
    <source>
        <dbReference type="ARBA" id="ARBA00022840"/>
    </source>
</evidence>
<keyword evidence="5 7" id="KW-0694">RNA-binding</keyword>
<dbReference type="RefSeq" id="WP_002613462.1">
    <property type="nucleotide sequence ID" value="NC_014623.1"/>
</dbReference>
<proteinExistence type="inferred from homology"/>
<feature type="active site" evidence="7">
    <location>
        <position position="149"/>
    </location>
</feature>
<dbReference type="SUPFAM" id="SSF81891">
    <property type="entry name" value="Poly A polymerase C-terminal region-like"/>
    <property type="match status" value="1"/>
</dbReference>
<comment type="function">
    <text evidence="7">Adds poly(A) tail to the 3' end of many RNAs, which usually targets these RNAs for decay. Plays a significant role in the global control of gene expression, through influencing the rate of transcript degradation, and in the general RNA quality control.</text>
</comment>
<evidence type="ECO:0000256" key="7">
    <source>
        <dbReference type="HAMAP-Rule" id="MF_00957"/>
    </source>
</evidence>
<dbReference type="InterPro" id="IPR002646">
    <property type="entry name" value="PolA_pol_head_dom"/>
</dbReference>
<feature type="compositionally biased region" description="Basic residues" evidence="9">
    <location>
        <begin position="510"/>
        <end position="524"/>
    </location>
</feature>
<evidence type="ECO:0000256" key="8">
    <source>
        <dbReference type="RuleBase" id="RU003953"/>
    </source>
</evidence>
<evidence type="ECO:0000313" key="15">
    <source>
        <dbReference type="Proteomes" id="UP000001351"/>
    </source>
</evidence>
<dbReference type="OrthoDB" id="9805698at2"/>
<dbReference type="GO" id="GO:0006397">
    <property type="term" value="P:mRNA processing"/>
    <property type="evidence" value="ECO:0007669"/>
    <property type="project" value="UniProtKB-KW"/>
</dbReference>
<name>Q093R8_STIAD</name>
<dbReference type="PATRIC" id="fig|378806.16.peg.6150"/>
<feature type="compositionally biased region" description="Low complexity" evidence="9">
    <location>
        <begin position="494"/>
        <end position="506"/>
    </location>
</feature>
<dbReference type="EMBL" id="CP002271">
    <property type="protein sequence ID" value="ADO71062.1"/>
    <property type="molecule type" value="Genomic_DNA"/>
</dbReference>
<dbReference type="InterPro" id="IPR043519">
    <property type="entry name" value="NT_sf"/>
</dbReference>
<accession>Q093R8</accession>
<gene>
    <name evidence="7 13" type="primary">pcnB</name>
    <name evidence="13" type="ordered locus">STAUR_3270</name>
    <name evidence="14" type="ORF">STIAU_4623</name>
</gene>
<dbReference type="GO" id="GO:0003723">
    <property type="term" value="F:RNA binding"/>
    <property type="evidence" value="ECO:0007669"/>
    <property type="project" value="UniProtKB-UniRule"/>
</dbReference>
<dbReference type="Pfam" id="PF01743">
    <property type="entry name" value="PolyA_pol"/>
    <property type="match status" value="1"/>
</dbReference>
<evidence type="ECO:0000313" key="14">
    <source>
        <dbReference type="EMBL" id="EAU66957.1"/>
    </source>
</evidence>
<dbReference type="GO" id="GO:0043633">
    <property type="term" value="P:polyadenylation-dependent RNA catabolic process"/>
    <property type="evidence" value="ECO:0007669"/>
    <property type="project" value="InterPro"/>
</dbReference>
<keyword evidence="2 7" id="KW-0808">Transferase</keyword>
<dbReference type="SUPFAM" id="SSF81301">
    <property type="entry name" value="Nucleotidyltransferase"/>
    <property type="match status" value="1"/>
</dbReference>
<keyword evidence="4 7" id="KW-0067">ATP-binding</keyword>
<dbReference type="InterPro" id="IPR025866">
    <property type="entry name" value="PolyA_pol_arg_C_dom"/>
</dbReference>
<reference evidence="14 16" key="1">
    <citation type="submission" date="2006-04" db="EMBL/GenBank/DDBJ databases">
        <authorList>
            <person name="Nierman W.C."/>
        </authorList>
    </citation>
    <scope>NUCLEOTIDE SEQUENCE [LARGE SCALE GENOMIC DNA]</scope>
    <source>
        <strain evidence="14 16">DW4/3-1</strain>
    </source>
</reference>
<feature type="compositionally biased region" description="Acidic residues" evidence="9">
    <location>
        <begin position="549"/>
        <end position="576"/>
    </location>
</feature>
<sequence length="576" mass="62652">MTRDSTETPPADGPSLPAPDDAREASSPEVLTVSEPATEAPPMSDAAPQDVAPQVDSLDLPLPTEPPEPRAELLEPPPEALAAETASPEPELVAPTTTPTGEPPAIDPSELDPDALKVVLRLHQHGHQAYLVGGCVRDLLLGRRPKDFDVATSAHPGEVRATFRNCRLIGRRFRLAHVYFKGGKIIEVSTFRANPLEMEAPEEEGAENGNGNGDDLLITHDNVFGTAEQDARRRDFTINGLFYDVTEGRVIDYVRGRRDLDERYIRTIGDPEIRMREDPVRILRAVRFASKLGLDIESRTYAAMEGAVEDLPRCAPARLLEETFRLIRGGVAAPSLKLLSALDALKILLPPVDAYLRRSRESERTFYAFAEALDRRVATGEPLDDAILLATLLVPISRAAPPPEEAEDVQPSVAQSIEELLAGFVQSARLPRRIAERCRLLLLAQRTLSGERRRRGAAFRRHPLFGEALTVFELSVEATGEFREALGAWRSGEVPPARVEAPAAEGEAGRKRRRRRRRRGGRKTGRPEAGSAEAGSSEAASAEASGDAPEGDEADGFDSEDAEGEADAPESADSES</sequence>
<dbReference type="Gene3D" id="3.30.460.10">
    <property type="entry name" value="Beta Polymerase, domain 2"/>
    <property type="match status" value="1"/>
</dbReference>
<feature type="domain" description="tRNA nucleotidyltransferase/poly(A) polymerase RNA and SrmB- binding" evidence="12">
    <location>
        <begin position="293"/>
        <end position="355"/>
    </location>
</feature>
<protein>
    <recommendedName>
        <fullName evidence="7">Poly(A) polymerase I</fullName>
        <shortName evidence="7">PAP I</shortName>
        <ecNumber evidence="7">2.7.7.19</ecNumber>
    </recommendedName>
</protein>
<dbReference type="HAMAP" id="MF_00957">
    <property type="entry name" value="PolyA_pol"/>
    <property type="match status" value="1"/>
</dbReference>
<keyword evidence="14" id="KW-0548">Nucleotidyltransferase</keyword>
<evidence type="ECO:0000259" key="12">
    <source>
        <dbReference type="Pfam" id="PF12627"/>
    </source>
</evidence>
<evidence type="ECO:0000256" key="5">
    <source>
        <dbReference type="ARBA" id="ARBA00022884"/>
    </source>
</evidence>
<evidence type="ECO:0000256" key="3">
    <source>
        <dbReference type="ARBA" id="ARBA00022741"/>
    </source>
</evidence>
<comment type="similarity">
    <text evidence="7 8">Belongs to the tRNA nucleotidyltransferase/poly(A) polymerase family.</text>
</comment>
<keyword evidence="15" id="KW-1185">Reference proteome</keyword>